<sequence length="177" mass="20367">MNFFGVEWVKCEHYSEPRSQEQERLAHVTRLRDLWRAAMVAAEPVRLEFFCGFSLIFALQAHFNYFAHFAHFAIFAIFALFALFALFSVRLNQACLHLRSPNFHTPSPNPPCLPKPNPCYICSNLIIFDFTIQSLIIQEIMVPKTQNPRQNQTTRNTVPGTRNRALTNQVAREAPGV</sequence>
<dbReference type="AlphaFoldDB" id="A0A1D8N8Z3"/>
<evidence type="ECO:0000256" key="1">
    <source>
        <dbReference type="SAM" id="MobiDB-lite"/>
    </source>
</evidence>
<dbReference type="Proteomes" id="UP000182444">
    <property type="component" value="Chromosome 1B"/>
</dbReference>
<evidence type="ECO:0000313" key="3">
    <source>
        <dbReference type="EMBL" id="AOW02059.1"/>
    </source>
</evidence>
<dbReference type="EMBL" id="CP017554">
    <property type="protein sequence ID" value="AOW02059.1"/>
    <property type="molecule type" value="Genomic_DNA"/>
</dbReference>
<feature type="region of interest" description="Disordered" evidence="1">
    <location>
        <begin position="146"/>
        <end position="177"/>
    </location>
</feature>
<evidence type="ECO:0000256" key="2">
    <source>
        <dbReference type="SAM" id="Phobius"/>
    </source>
</evidence>
<organism evidence="3 4">
    <name type="scientific">Yarrowia lipolytica</name>
    <name type="common">Candida lipolytica</name>
    <dbReference type="NCBI Taxonomy" id="4952"/>
    <lineage>
        <taxon>Eukaryota</taxon>
        <taxon>Fungi</taxon>
        <taxon>Dikarya</taxon>
        <taxon>Ascomycota</taxon>
        <taxon>Saccharomycotina</taxon>
        <taxon>Dipodascomycetes</taxon>
        <taxon>Dipodascales</taxon>
        <taxon>Dipodascales incertae sedis</taxon>
        <taxon>Yarrowia</taxon>
    </lineage>
</organism>
<keyword evidence="2" id="KW-0472">Membrane</keyword>
<name>A0A1D8N8Z3_YARLL</name>
<proteinExistence type="predicted"/>
<feature type="transmembrane region" description="Helical" evidence="2">
    <location>
        <begin position="69"/>
        <end position="89"/>
    </location>
</feature>
<dbReference type="RefSeq" id="XP_068138243.1">
    <property type="nucleotide sequence ID" value="XM_068282142.1"/>
</dbReference>
<dbReference type="VEuPathDB" id="FungiDB:YALI1_B28895g"/>
<keyword evidence="2" id="KW-0812">Transmembrane</keyword>
<keyword evidence="2" id="KW-1133">Transmembrane helix</keyword>
<dbReference type="GeneID" id="94582784"/>
<accession>A0A1D8N8Z3</accession>
<evidence type="ECO:0000313" key="4">
    <source>
        <dbReference type="Proteomes" id="UP000182444"/>
    </source>
</evidence>
<gene>
    <name evidence="3" type="ORF">YALI1_B28895g</name>
</gene>
<feature type="compositionally biased region" description="Polar residues" evidence="1">
    <location>
        <begin position="146"/>
        <end position="170"/>
    </location>
</feature>
<reference evidence="3 4" key="1">
    <citation type="journal article" date="2016" name="PLoS ONE">
        <title>Sequence Assembly of Yarrowia lipolytica Strain W29/CLIB89 Shows Transposable Element Diversity.</title>
        <authorList>
            <person name="Magnan C."/>
            <person name="Yu J."/>
            <person name="Chang I."/>
            <person name="Jahn E."/>
            <person name="Kanomata Y."/>
            <person name="Wu J."/>
            <person name="Zeller M."/>
            <person name="Oakes M."/>
            <person name="Baldi P."/>
            <person name="Sandmeyer S."/>
        </authorList>
    </citation>
    <scope>NUCLEOTIDE SEQUENCE [LARGE SCALE GENOMIC DNA]</scope>
    <source>
        <strain evidence="4">CLIB89(W29)</strain>
    </source>
</reference>
<protein>
    <submittedName>
        <fullName evidence="3">Uncharacterized protein</fullName>
    </submittedName>
</protein>